<gene>
    <name evidence="2" type="ORF">GCM10023175_35150</name>
</gene>
<dbReference type="EMBL" id="BAABGT010000040">
    <property type="protein sequence ID" value="GAA4548567.1"/>
    <property type="molecule type" value="Genomic_DNA"/>
</dbReference>
<evidence type="ECO:0000313" key="2">
    <source>
        <dbReference type="EMBL" id="GAA4548567.1"/>
    </source>
</evidence>
<dbReference type="Pfam" id="PF00248">
    <property type="entry name" value="Aldo_ket_red"/>
    <property type="match status" value="1"/>
</dbReference>
<dbReference type="SUPFAM" id="SSF51430">
    <property type="entry name" value="NAD(P)-linked oxidoreductase"/>
    <property type="match status" value="1"/>
</dbReference>
<sequence>MIPAGEALPRISFGAGTSGGLLVSGERDEQRRAVATAIEHGIRHFDCAPIYGHGAAETNLGAVLRELGRPDVLVTSKVNITPEFLATGDLRTCVERSVRASLTRLQRDHLDFLLVHNPVNRGRYYDSPTDPRARLLSQYPPLTVDDYIGLDGVWEATTALREQGLVRRVGLGGMDNDPVALRAALASGLVALFQQPYHLLNPTAALPEHVRGAGFDPLALDAAGRAMDHRDSLVAAETHKVAVSAISPVAAGALTDDAVAGRPPDPVSARDVRFAGPDGFARQVELVVPFAELARESGMSLTELAYRFAMSHPAVTTVVGGFSHTGHVLEAVRYAERGPLPADVGAALADVWITTTKGST</sequence>
<evidence type="ECO:0000259" key="1">
    <source>
        <dbReference type="Pfam" id="PF00248"/>
    </source>
</evidence>
<dbReference type="InterPro" id="IPR023210">
    <property type="entry name" value="NADP_OxRdtase_dom"/>
</dbReference>
<name>A0ABP8RTJ8_9PSEU</name>
<feature type="domain" description="NADP-dependent oxidoreductase" evidence="1">
    <location>
        <begin position="10"/>
        <end position="351"/>
    </location>
</feature>
<dbReference type="PANTHER" id="PTHR42686">
    <property type="entry name" value="GH17980P-RELATED"/>
    <property type="match status" value="1"/>
</dbReference>
<dbReference type="Gene3D" id="3.20.20.100">
    <property type="entry name" value="NADP-dependent oxidoreductase domain"/>
    <property type="match status" value="1"/>
</dbReference>
<reference evidence="3" key="1">
    <citation type="journal article" date="2019" name="Int. J. Syst. Evol. Microbiol.">
        <title>The Global Catalogue of Microorganisms (GCM) 10K type strain sequencing project: providing services to taxonomists for standard genome sequencing and annotation.</title>
        <authorList>
            <consortium name="The Broad Institute Genomics Platform"/>
            <consortium name="The Broad Institute Genome Sequencing Center for Infectious Disease"/>
            <person name="Wu L."/>
            <person name="Ma J."/>
        </authorList>
    </citation>
    <scope>NUCLEOTIDE SEQUENCE [LARGE SCALE GENOMIC DNA]</scope>
    <source>
        <strain evidence="3">JCM 17906</strain>
    </source>
</reference>
<dbReference type="Proteomes" id="UP001501598">
    <property type="component" value="Unassembled WGS sequence"/>
</dbReference>
<dbReference type="InterPro" id="IPR036812">
    <property type="entry name" value="NAD(P)_OxRdtase_dom_sf"/>
</dbReference>
<dbReference type="PRINTS" id="PR00069">
    <property type="entry name" value="ALDKETRDTASE"/>
</dbReference>
<dbReference type="InterPro" id="IPR020471">
    <property type="entry name" value="AKR"/>
</dbReference>
<dbReference type="PANTHER" id="PTHR42686:SF1">
    <property type="entry name" value="GH17980P-RELATED"/>
    <property type="match status" value="1"/>
</dbReference>
<proteinExistence type="predicted"/>
<comment type="caution">
    <text evidence="2">The sequence shown here is derived from an EMBL/GenBank/DDBJ whole genome shotgun (WGS) entry which is preliminary data.</text>
</comment>
<organism evidence="2 3">
    <name type="scientific">Pseudonocardia xishanensis</name>
    <dbReference type="NCBI Taxonomy" id="630995"/>
    <lineage>
        <taxon>Bacteria</taxon>
        <taxon>Bacillati</taxon>
        <taxon>Actinomycetota</taxon>
        <taxon>Actinomycetes</taxon>
        <taxon>Pseudonocardiales</taxon>
        <taxon>Pseudonocardiaceae</taxon>
        <taxon>Pseudonocardia</taxon>
    </lineage>
</organism>
<evidence type="ECO:0000313" key="3">
    <source>
        <dbReference type="Proteomes" id="UP001501598"/>
    </source>
</evidence>
<keyword evidence="3" id="KW-1185">Reference proteome</keyword>
<protein>
    <recommendedName>
        <fullName evidence="1">NADP-dependent oxidoreductase domain-containing protein</fullName>
    </recommendedName>
</protein>
<accession>A0ABP8RTJ8</accession>